<dbReference type="Pfam" id="PF00685">
    <property type="entry name" value="Sulfotransfer_1"/>
    <property type="match status" value="1"/>
</dbReference>
<evidence type="ECO:0000313" key="5">
    <source>
        <dbReference type="Proteomes" id="UP000051260"/>
    </source>
</evidence>
<dbReference type="InterPro" id="IPR000863">
    <property type="entry name" value="Sulfotransferase_dom"/>
</dbReference>
<keyword evidence="2 4" id="KW-0808">Transferase</keyword>
<keyword evidence="5" id="KW-1185">Reference proteome</keyword>
<dbReference type="RefSeq" id="WP_058280902.1">
    <property type="nucleotide sequence ID" value="NZ_CYUD01000003.1"/>
</dbReference>
<accession>A0A0P1IGZ1</accession>
<sequence length="254" mass="29617">MNKTIGIYSFPKSGNTWVRYIIAGAFAANPDTVPGLHGNPIGNAKYFEENLTDTPQGSRKVRFYKYHGLNFIREQDGIEFNTNNVIHIRRNPLDVFLSYMNFISENVRKKAPIPFSSVDEIKGSEILDQYLSAFIVLGHVHTFPVSGSYFQHNFTWKDRAEKNPNVKLIRYEDLMEDSYSTLSFLNDWVGLKRFDLNQGIKSAKSTTQLNGRFFWKQKLKNFRDYLSEEQIARFVKYRGDDCRKLGYDPKFFLE</sequence>
<proteinExistence type="inferred from homology"/>
<dbReference type="GO" id="GO:0008146">
    <property type="term" value="F:sulfotransferase activity"/>
    <property type="evidence" value="ECO:0007669"/>
    <property type="project" value="InterPro"/>
</dbReference>
<dbReference type="InterPro" id="IPR027417">
    <property type="entry name" value="P-loop_NTPase"/>
</dbReference>
<dbReference type="OrthoDB" id="9804504at2"/>
<protein>
    <submittedName>
        <fullName evidence="4">Sulfotransferase domain protein</fullName>
    </submittedName>
</protein>
<dbReference type="Gene3D" id="3.40.50.300">
    <property type="entry name" value="P-loop containing nucleotide triphosphate hydrolases"/>
    <property type="match status" value="1"/>
</dbReference>
<comment type="similarity">
    <text evidence="1">Belongs to the sulfotransferase 1 family.</text>
</comment>
<dbReference type="PANTHER" id="PTHR11783">
    <property type="entry name" value="SULFOTRANSFERASE SULT"/>
    <property type="match status" value="1"/>
</dbReference>
<dbReference type="EMBL" id="CYUD01000003">
    <property type="protein sequence ID" value="CUJ91811.1"/>
    <property type="molecule type" value="Genomic_DNA"/>
</dbReference>
<name>A0A0P1IGZ1_9RHOB</name>
<dbReference type="AlphaFoldDB" id="A0A0P1IGZ1"/>
<dbReference type="STRING" id="1715692.RUE5091_01144"/>
<gene>
    <name evidence="4" type="ORF">RUE5091_01144</name>
</gene>
<reference evidence="5" key="1">
    <citation type="submission" date="2015-09" db="EMBL/GenBank/DDBJ databases">
        <authorList>
            <person name="Rodrigo-Torres L."/>
            <person name="Arahal D.R."/>
        </authorList>
    </citation>
    <scope>NUCLEOTIDE SEQUENCE [LARGE SCALE GENOMIC DNA]</scope>
    <source>
        <strain evidence="5">CECT 5091</strain>
    </source>
</reference>
<dbReference type="SUPFAM" id="SSF52540">
    <property type="entry name" value="P-loop containing nucleoside triphosphate hydrolases"/>
    <property type="match status" value="1"/>
</dbReference>
<dbReference type="Proteomes" id="UP000051260">
    <property type="component" value="Unassembled WGS sequence"/>
</dbReference>
<evidence type="ECO:0000313" key="4">
    <source>
        <dbReference type="EMBL" id="CUJ91811.1"/>
    </source>
</evidence>
<evidence type="ECO:0000259" key="3">
    <source>
        <dbReference type="Pfam" id="PF00685"/>
    </source>
</evidence>
<evidence type="ECO:0000256" key="1">
    <source>
        <dbReference type="ARBA" id="ARBA00005771"/>
    </source>
</evidence>
<organism evidence="4 5">
    <name type="scientific">Ruegeria denitrificans</name>
    <dbReference type="NCBI Taxonomy" id="1715692"/>
    <lineage>
        <taxon>Bacteria</taxon>
        <taxon>Pseudomonadati</taxon>
        <taxon>Pseudomonadota</taxon>
        <taxon>Alphaproteobacteria</taxon>
        <taxon>Rhodobacterales</taxon>
        <taxon>Roseobacteraceae</taxon>
        <taxon>Ruegeria</taxon>
    </lineage>
</organism>
<feature type="domain" description="Sulfotransferase" evidence="3">
    <location>
        <begin position="7"/>
        <end position="237"/>
    </location>
</feature>
<evidence type="ECO:0000256" key="2">
    <source>
        <dbReference type="ARBA" id="ARBA00022679"/>
    </source>
</evidence>